<keyword evidence="3" id="KW-1003">Cell membrane</keyword>
<comment type="subcellular location">
    <subcellularLocation>
        <location evidence="1">Cell membrane</location>
        <topology evidence="1">Multi-pass membrane protein</topology>
    </subcellularLocation>
</comment>
<dbReference type="CDD" id="cd06261">
    <property type="entry name" value="TM_PBP2"/>
    <property type="match status" value="1"/>
</dbReference>
<evidence type="ECO:0000256" key="3">
    <source>
        <dbReference type="ARBA" id="ARBA00022475"/>
    </source>
</evidence>
<feature type="transmembrane region" description="Helical" evidence="8">
    <location>
        <begin position="107"/>
        <end position="127"/>
    </location>
</feature>
<dbReference type="SUPFAM" id="SSF160964">
    <property type="entry name" value="MalF N-terminal region-like"/>
    <property type="match status" value="1"/>
</dbReference>
<name>A0A6J7K9M9_9ZZZZ</name>
<dbReference type="EMBL" id="CAFBNO010000013">
    <property type="protein sequence ID" value="CAB4951991.1"/>
    <property type="molecule type" value="Genomic_DNA"/>
</dbReference>
<dbReference type="AlphaFoldDB" id="A0A6J7K9M9"/>
<evidence type="ECO:0000256" key="8">
    <source>
        <dbReference type="SAM" id="Phobius"/>
    </source>
</evidence>
<dbReference type="InterPro" id="IPR035906">
    <property type="entry name" value="MetI-like_sf"/>
</dbReference>
<dbReference type="InterPro" id="IPR000515">
    <property type="entry name" value="MetI-like"/>
</dbReference>
<keyword evidence="5 8" id="KW-1133">Transmembrane helix</keyword>
<protein>
    <submittedName>
        <fullName evidence="10">Unannotated protein</fullName>
    </submittedName>
</protein>
<reference evidence="10" key="1">
    <citation type="submission" date="2020-05" db="EMBL/GenBank/DDBJ databases">
        <authorList>
            <person name="Chiriac C."/>
            <person name="Salcher M."/>
            <person name="Ghai R."/>
            <person name="Kavagutti S V."/>
        </authorList>
    </citation>
    <scope>NUCLEOTIDE SEQUENCE</scope>
</reference>
<feature type="transmembrane region" description="Helical" evidence="8">
    <location>
        <begin position="241"/>
        <end position="262"/>
    </location>
</feature>
<sequence>MADLAVKGRSRQKAAPSPWKQKKRKPSKPGSGVASLNGKWAYVFIAPFIAMFLIFGLFPVVFSTQLAFYKYDPLSLEQTWSWVGLDNFKDILADETFWISLGNTFEIWALSTFPQMIMAIGFAAILRSRFLRGKTFWRTILLVPNITSVIAVAIIFGQLFGRDFGMINTAIGFFGLEHIDFIENSFASHVAVATMITWRWVGYNSLIFLASMLAIPDELYESASLDGAGAWKQFTNVTLPGLKNTITFVLIVGTIGGLQVYAEPLTLAGDNGGGSSHQLSTLTMYLYNESFINARYGYGATIGILITIIVLIISLINFVVTRRVASEDK</sequence>
<accession>A0A6J7K9M9</accession>
<dbReference type="InterPro" id="IPR051393">
    <property type="entry name" value="ABC_transporter_permease"/>
</dbReference>
<keyword evidence="6 8" id="KW-0472">Membrane</keyword>
<gene>
    <name evidence="10" type="ORF">UFOPK3837_00499</name>
</gene>
<dbReference type="Gene3D" id="1.10.3720.10">
    <property type="entry name" value="MetI-like"/>
    <property type="match status" value="1"/>
</dbReference>
<evidence type="ECO:0000256" key="6">
    <source>
        <dbReference type="ARBA" id="ARBA00023136"/>
    </source>
</evidence>
<dbReference type="PROSITE" id="PS50928">
    <property type="entry name" value="ABC_TM1"/>
    <property type="match status" value="1"/>
</dbReference>
<evidence type="ECO:0000256" key="1">
    <source>
        <dbReference type="ARBA" id="ARBA00004651"/>
    </source>
</evidence>
<feature type="transmembrane region" description="Helical" evidence="8">
    <location>
        <begin position="139"/>
        <end position="160"/>
    </location>
</feature>
<evidence type="ECO:0000256" key="2">
    <source>
        <dbReference type="ARBA" id="ARBA00022448"/>
    </source>
</evidence>
<feature type="domain" description="ABC transmembrane type-1" evidence="9">
    <location>
        <begin position="101"/>
        <end position="317"/>
    </location>
</feature>
<evidence type="ECO:0000256" key="5">
    <source>
        <dbReference type="ARBA" id="ARBA00022989"/>
    </source>
</evidence>
<feature type="transmembrane region" description="Helical" evidence="8">
    <location>
        <begin position="296"/>
        <end position="320"/>
    </location>
</feature>
<evidence type="ECO:0000256" key="4">
    <source>
        <dbReference type="ARBA" id="ARBA00022692"/>
    </source>
</evidence>
<keyword evidence="4 8" id="KW-0812">Transmembrane</keyword>
<evidence type="ECO:0000313" key="10">
    <source>
        <dbReference type="EMBL" id="CAB4951991.1"/>
    </source>
</evidence>
<evidence type="ECO:0000256" key="7">
    <source>
        <dbReference type="SAM" id="MobiDB-lite"/>
    </source>
</evidence>
<dbReference type="PANTHER" id="PTHR30193:SF37">
    <property type="entry name" value="INNER MEMBRANE ABC TRANSPORTER PERMEASE PROTEIN YCJO"/>
    <property type="match status" value="1"/>
</dbReference>
<keyword evidence="2" id="KW-0813">Transport</keyword>
<feature type="region of interest" description="Disordered" evidence="7">
    <location>
        <begin position="1"/>
        <end position="33"/>
    </location>
</feature>
<organism evidence="10">
    <name type="scientific">freshwater metagenome</name>
    <dbReference type="NCBI Taxonomy" id="449393"/>
    <lineage>
        <taxon>unclassified sequences</taxon>
        <taxon>metagenomes</taxon>
        <taxon>ecological metagenomes</taxon>
    </lineage>
</organism>
<dbReference type="PANTHER" id="PTHR30193">
    <property type="entry name" value="ABC TRANSPORTER PERMEASE PROTEIN"/>
    <property type="match status" value="1"/>
</dbReference>
<evidence type="ECO:0000259" key="9">
    <source>
        <dbReference type="PROSITE" id="PS50928"/>
    </source>
</evidence>
<feature type="transmembrane region" description="Helical" evidence="8">
    <location>
        <begin position="40"/>
        <end position="62"/>
    </location>
</feature>
<dbReference type="GO" id="GO:0005886">
    <property type="term" value="C:plasma membrane"/>
    <property type="evidence" value="ECO:0007669"/>
    <property type="project" value="UniProtKB-SubCell"/>
</dbReference>
<dbReference type="GO" id="GO:0055085">
    <property type="term" value="P:transmembrane transport"/>
    <property type="evidence" value="ECO:0007669"/>
    <property type="project" value="InterPro"/>
</dbReference>
<dbReference type="SUPFAM" id="SSF161098">
    <property type="entry name" value="MetI-like"/>
    <property type="match status" value="1"/>
</dbReference>
<proteinExistence type="predicted"/>
<dbReference type="Pfam" id="PF00528">
    <property type="entry name" value="BPD_transp_1"/>
    <property type="match status" value="1"/>
</dbReference>